<keyword evidence="2" id="KW-1185">Reference proteome</keyword>
<sequence>GTWKKVLKEATNIQLNPRTNSFNISNELTDLDNVNEQQINIMDQTKPRAKAVSRAEARSRASATSKASAVSRASSVPRASVAPCTEARKRA</sequence>
<dbReference type="EMBL" id="CAJVPU010008296">
    <property type="protein sequence ID" value="CAG8582200.1"/>
    <property type="molecule type" value="Genomic_DNA"/>
</dbReference>
<protein>
    <submittedName>
        <fullName evidence="1">2232_t:CDS:1</fullName>
    </submittedName>
</protein>
<comment type="caution">
    <text evidence="1">The sequence shown here is derived from an EMBL/GenBank/DDBJ whole genome shotgun (WGS) entry which is preliminary data.</text>
</comment>
<organism evidence="1 2">
    <name type="scientific">Dentiscutata heterogama</name>
    <dbReference type="NCBI Taxonomy" id="1316150"/>
    <lineage>
        <taxon>Eukaryota</taxon>
        <taxon>Fungi</taxon>
        <taxon>Fungi incertae sedis</taxon>
        <taxon>Mucoromycota</taxon>
        <taxon>Glomeromycotina</taxon>
        <taxon>Glomeromycetes</taxon>
        <taxon>Diversisporales</taxon>
        <taxon>Gigasporaceae</taxon>
        <taxon>Dentiscutata</taxon>
    </lineage>
</organism>
<reference evidence="1" key="1">
    <citation type="submission" date="2021-06" db="EMBL/GenBank/DDBJ databases">
        <authorList>
            <person name="Kallberg Y."/>
            <person name="Tangrot J."/>
            <person name="Rosling A."/>
        </authorList>
    </citation>
    <scope>NUCLEOTIDE SEQUENCE</scope>
    <source>
        <strain evidence="1">IL203A</strain>
    </source>
</reference>
<name>A0ACA9MBG3_9GLOM</name>
<proteinExistence type="predicted"/>
<gene>
    <name evidence="1" type="ORF">DHETER_LOCUS6516</name>
</gene>
<dbReference type="Proteomes" id="UP000789702">
    <property type="component" value="Unassembled WGS sequence"/>
</dbReference>
<evidence type="ECO:0000313" key="1">
    <source>
        <dbReference type="EMBL" id="CAG8582200.1"/>
    </source>
</evidence>
<accession>A0ACA9MBG3</accession>
<evidence type="ECO:0000313" key="2">
    <source>
        <dbReference type="Proteomes" id="UP000789702"/>
    </source>
</evidence>
<feature type="non-terminal residue" evidence="1">
    <location>
        <position position="1"/>
    </location>
</feature>